<comment type="caution">
    <text evidence="1">The sequence shown here is derived from an EMBL/GenBank/DDBJ whole genome shotgun (WGS) entry which is preliminary data.</text>
</comment>
<name>A0AAP4DIA8_BACAM</name>
<reference evidence="1" key="1">
    <citation type="submission" date="2023-02" db="EMBL/GenBank/DDBJ databases">
        <title>Draft Whole-Genome Sequences of Bacillus Strains of Potential Probiotic for Poultry.</title>
        <authorList>
            <person name="Ma L.M."/>
            <person name="Lopez-Guerra N."/>
            <person name="Zhang G."/>
        </authorList>
    </citation>
    <scope>NUCLEOTIDE SEQUENCE</scope>
    <source>
        <strain evidence="1">OSU1013-24</strain>
    </source>
</reference>
<dbReference type="RefSeq" id="WP_232489550.1">
    <property type="nucleotide sequence ID" value="NZ_JARKHX010000003.1"/>
</dbReference>
<sequence length="106" mass="12066">MEKININHFYFMEEGKRIEETVEAIDLGNGYALTMTDATEPDHYVMIHTIYEGSYGPEIGWHSEISENVMYSIPKNGRIPSLEEIASMSAVELMLFLAGKYRKEAA</sequence>
<organism evidence="1 2">
    <name type="scientific">Bacillus amyloliquefaciens</name>
    <name type="common">Bacillus velezensis</name>
    <dbReference type="NCBI Taxonomy" id="1390"/>
    <lineage>
        <taxon>Bacteria</taxon>
        <taxon>Bacillati</taxon>
        <taxon>Bacillota</taxon>
        <taxon>Bacilli</taxon>
        <taxon>Bacillales</taxon>
        <taxon>Bacillaceae</taxon>
        <taxon>Bacillus</taxon>
        <taxon>Bacillus amyloliquefaciens group</taxon>
    </lineage>
</organism>
<dbReference type="EMBL" id="JARKHX010000003">
    <property type="protein sequence ID" value="MDF4194203.1"/>
    <property type="molecule type" value="Genomic_DNA"/>
</dbReference>
<gene>
    <name evidence="1" type="ORF">PV946_10525</name>
</gene>
<dbReference type="AlphaFoldDB" id="A0AAP4DIA8"/>
<protein>
    <submittedName>
        <fullName evidence="1">Uncharacterized protein</fullName>
    </submittedName>
</protein>
<proteinExistence type="predicted"/>
<dbReference type="Proteomes" id="UP001222377">
    <property type="component" value="Unassembled WGS sequence"/>
</dbReference>
<evidence type="ECO:0000313" key="1">
    <source>
        <dbReference type="EMBL" id="MDF4194203.1"/>
    </source>
</evidence>
<accession>A0AAP4DIA8</accession>
<evidence type="ECO:0000313" key="2">
    <source>
        <dbReference type="Proteomes" id="UP001222377"/>
    </source>
</evidence>